<dbReference type="Gene3D" id="2.60.120.620">
    <property type="entry name" value="q2cbj1_9rhob like domain"/>
    <property type="match status" value="1"/>
</dbReference>
<dbReference type="Pfam" id="PF23169">
    <property type="entry name" value="HalD"/>
    <property type="match status" value="1"/>
</dbReference>
<evidence type="ECO:0000313" key="3">
    <source>
        <dbReference type="EMBL" id="WNM57413.1"/>
    </source>
</evidence>
<keyword evidence="1" id="KW-0560">Oxidoreductase</keyword>
<keyword evidence="1" id="KW-0479">Metal-binding</keyword>
<gene>
    <name evidence="3" type="ORF">PP769_15780</name>
</gene>
<proteinExistence type="inferred from homology"/>
<evidence type="ECO:0000256" key="1">
    <source>
        <dbReference type="RuleBase" id="RU003682"/>
    </source>
</evidence>
<dbReference type="KEGG" id="nall:PP769_15780"/>
<dbReference type="InterPro" id="IPR005123">
    <property type="entry name" value="Oxoglu/Fe-dep_dioxygenase_dom"/>
</dbReference>
<dbReference type="PROSITE" id="PS51471">
    <property type="entry name" value="FE2OG_OXY"/>
    <property type="match status" value="1"/>
</dbReference>
<accession>A0AA96G929</accession>
<dbReference type="EMBL" id="CP116967">
    <property type="protein sequence ID" value="WNM57413.1"/>
    <property type="molecule type" value="Genomic_DNA"/>
</dbReference>
<dbReference type="Proteomes" id="UP001302719">
    <property type="component" value="Chromosome"/>
</dbReference>
<dbReference type="AlphaFoldDB" id="A0AA96G929"/>
<comment type="similarity">
    <text evidence="1">Belongs to the iron/ascorbate-dependent oxidoreductase family.</text>
</comment>
<reference evidence="3 4" key="1">
    <citation type="submission" date="2023-01" db="EMBL/GenBank/DDBJ databases">
        <title>Cultivation and genomic characterization of new, ubiquitous marine nitrite-oxidizing bacteria from the Nitrospirales.</title>
        <authorList>
            <person name="Mueller A.J."/>
            <person name="Daebeler A."/>
            <person name="Herbold C.W."/>
            <person name="Kirkegaard R.H."/>
            <person name="Daims H."/>
        </authorList>
    </citation>
    <scope>NUCLEOTIDE SEQUENCE [LARGE SCALE GENOMIC DNA]</scope>
    <source>
        <strain evidence="3 4">VA</strain>
    </source>
</reference>
<dbReference type="GO" id="GO:0016491">
    <property type="term" value="F:oxidoreductase activity"/>
    <property type="evidence" value="ECO:0007669"/>
    <property type="project" value="UniProtKB-KW"/>
</dbReference>
<name>A0AA96G929_9BACT</name>
<sequence length="246" mass="28308">MLNPAVSEIDQLLNETLQVIKVEEATRHYWEQGEFLALEHLFPTQVVQEFMREVERVRPQINRNFIPGHKKGGSVSFYLLQQSAPAILAFYHHQGWIDFLSRIAGVPLMLCPEEDPHSCALYFYTEAGDHIGYHYDTSYYKGDRFTVLLGLQDQSSSRLVCRLHTKEQGREVKELSLLTDPGTFIFFNGDKLHHAVTPLGAGEERIVLTLQYVTNPSMGLAQRWFSNMKDAVGYFGWSAMFRKPHR</sequence>
<evidence type="ECO:0000259" key="2">
    <source>
        <dbReference type="PROSITE" id="PS51471"/>
    </source>
</evidence>
<dbReference type="GO" id="GO:0046872">
    <property type="term" value="F:metal ion binding"/>
    <property type="evidence" value="ECO:0007669"/>
    <property type="project" value="UniProtKB-KW"/>
</dbReference>
<feature type="domain" description="Fe2OG dioxygenase" evidence="2">
    <location>
        <begin position="115"/>
        <end position="216"/>
    </location>
</feature>
<keyword evidence="4" id="KW-1185">Reference proteome</keyword>
<organism evidence="3 4">
    <name type="scientific">Candidatus Nitrospira allomarina</name>
    <dbReference type="NCBI Taxonomy" id="3020900"/>
    <lineage>
        <taxon>Bacteria</taxon>
        <taxon>Pseudomonadati</taxon>
        <taxon>Nitrospirota</taxon>
        <taxon>Nitrospiria</taxon>
        <taxon>Nitrospirales</taxon>
        <taxon>Nitrospiraceae</taxon>
        <taxon>Nitrospira</taxon>
    </lineage>
</organism>
<dbReference type="InterPro" id="IPR056470">
    <property type="entry name" value="BesD/HalB-like"/>
</dbReference>
<evidence type="ECO:0000313" key="4">
    <source>
        <dbReference type="Proteomes" id="UP001302719"/>
    </source>
</evidence>
<dbReference type="RefSeq" id="WP_312641860.1">
    <property type="nucleotide sequence ID" value="NZ_CP116967.1"/>
</dbReference>
<keyword evidence="1" id="KW-0408">Iron</keyword>
<dbReference type="SUPFAM" id="SSF51197">
    <property type="entry name" value="Clavaminate synthase-like"/>
    <property type="match status" value="1"/>
</dbReference>
<protein>
    <submittedName>
        <fullName evidence="3">2OG-Fe(II) oxygenase</fullName>
    </submittedName>
</protein>